<name>A0ABY4EM44_9BACI</name>
<dbReference type="InterPro" id="IPR052544">
    <property type="entry name" value="Bacteriocin_Proc_Enz"/>
</dbReference>
<dbReference type="Proteomes" id="UP000831787">
    <property type="component" value="Chromosome"/>
</dbReference>
<evidence type="ECO:0000259" key="1">
    <source>
        <dbReference type="Pfam" id="PF00881"/>
    </source>
</evidence>
<organism evidence="2 3">
    <name type="scientific">Halobacillus salinarum</name>
    <dbReference type="NCBI Taxonomy" id="2932257"/>
    <lineage>
        <taxon>Bacteria</taxon>
        <taxon>Bacillati</taxon>
        <taxon>Bacillota</taxon>
        <taxon>Bacilli</taxon>
        <taxon>Bacillales</taxon>
        <taxon>Bacillaceae</taxon>
        <taxon>Halobacillus</taxon>
    </lineage>
</organism>
<dbReference type="Gene3D" id="3.40.109.10">
    <property type="entry name" value="NADH Oxidase"/>
    <property type="match status" value="2"/>
</dbReference>
<dbReference type="PANTHER" id="PTHR43745:SF2">
    <property type="entry name" value="NITROREDUCTASE MJ1384-RELATED"/>
    <property type="match status" value="1"/>
</dbReference>
<dbReference type="InterPro" id="IPR020051">
    <property type="entry name" value="SagB-type_dehydrogenase"/>
</dbReference>
<reference evidence="2 3" key="1">
    <citation type="submission" date="2022-04" db="EMBL/GenBank/DDBJ databases">
        <title>Halobacillus sp. isolated from saltern.</title>
        <authorList>
            <person name="Won M."/>
            <person name="Lee C.-M."/>
            <person name="Woen H.-Y."/>
            <person name="Kwon S.-W."/>
        </authorList>
    </citation>
    <scope>NUCLEOTIDE SEQUENCE [LARGE SCALE GENOMIC DNA]</scope>
    <source>
        <strain evidence="2 3">SSBR10-3</strain>
    </source>
</reference>
<keyword evidence="3" id="KW-1185">Reference proteome</keyword>
<dbReference type="SUPFAM" id="SSF55469">
    <property type="entry name" value="FMN-dependent nitroreductase-like"/>
    <property type="match status" value="1"/>
</dbReference>
<dbReference type="PANTHER" id="PTHR43745">
    <property type="entry name" value="NITROREDUCTASE MJ1384-RELATED"/>
    <property type="match status" value="1"/>
</dbReference>
<dbReference type="CDD" id="cd02142">
    <property type="entry name" value="McbC_SagB-like_oxidoreductase"/>
    <property type="match status" value="1"/>
</dbReference>
<proteinExistence type="predicted"/>
<evidence type="ECO:0000313" key="2">
    <source>
        <dbReference type="EMBL" id="UOQ45516.1"/>
    </source>
</evidence>
<feature type="domain" description="Nitroreductase" evidence="1">
    <location>
        <begin position="373"/>
        <end position="490"/>
    </location>
</feature>
<dbReference type="NCBIfam" id="TIGR03605">
    <property type="entry name" value="antibiot_sagB"/>
    <property type="match status" value="1"/>
</dbReference>
<protein>
    <submittedName>
        <fullName evidence="2">SagB family peptide dehydrogenase</fullName>
    </submittedName>
</protein>
<gene>
    <name evidence="2" type="ORF">MUN89_06115</name>
</gene>
<dbReference type="Pfam" id="PF00881">
    <property type="entry name" value="Nitroreductase"/>
    <property type="match status" value="1"/>
</dbReference>
<dbReference type="EMBL" id="CP095073">
    <property type="protein sequence ID" value="UOQ45516.1"/>
    <property type="molecule type" value="Genomic_DNA"/>
</dbReference>
<sequence>MDLDLFLHDLHFHSERVIPPDWEVDWEDAPLSYKIYRDLPEIPLADDIPLTLSEQNFGHMPERKQLSYFLWYVYGLTQYSETVTSSDGKPGETYTSFRRFAPSGGGLYPNELYLYLQTDELPNGIYHYDNAHHRLLLLREGTFNDYIEKALGTRVEHSSSFATIILTARFWKNFFKYHNFAYRLQGLDAGALIGQLYEISKPFRYEPTVHFHFLDDALNHLLGLNSDEESTYAVLPLRGGRAPTLPSDLSASSLSQTIPAIKAVACERSKNVLDFSDLVEINEAAMLQSTDDFRSLNRKPSIEAEKKWLLPQTKKLDYDLAKACRNRYSPDMDFVLKKVDSATVSSLLKEASQDSAPRLSIYGCFYQVEGLPDGAYKYDAPSHAFVKVKEGDFRLPLQQGMTLDNVNLHEVPLCLHIAGDRDHYKDDLGYRGYRIQHMEAGMLLQRLLLTASALGMNGHPLLGFDVQTCDQIYGLESRGETTLIQIPIGYYRPKSWLKGGLLG</sequence>
<dbReference type="RefSeq" id="WP_244712288.1">
    <property type="nucleotide sequence ID" value="NZ_CP095073.1"/>
</dbReference>
<dbReference type="InterPro" id="IPR000415">
    <property type="entry name" value="Nitroreductase-like"/>
</dbReference>
<dbReference type="InterPro" id="IPR029479">
    <property type="entry name" value="Nitroreductase"/>
</dbReference>
<evidence type="ECO:0000313" key="3">
    <source>
        <dbReference type="Proteomes" id="UP000831787"/>
    </source>
</evidence>
<accession>A0ABY4EM44</accession>